<protein>
    <submittedName>
        <fullName evidence="4">Uncharacterized protein</fullName>
    </submittedName>
</protein>
<feature type="compositionally biased region" description="Low complexity" evidence="1">
    <location>
        <begin position="160"/>
        <end position="208"/>
    </location>
</feature>
<gene>
    <name evidence="4" type="ORF">SISNIDRAFT_482038</name>
</gene>
<dbReference type="PANTHER" id="PTHR36721">
    <property type="entry name" value="PROLINE-RICH FAMILY PROTEIN"/>
    <property type="match status" value="1"/>
</dbReference>
<feature type="chain" id="PRO_5007854668" evidence="3">
    <location>
        <begin position="25"/>
        <end position="293"/>
    </location>
</feature>
<keyword evidence="3" id="KW-0732">Signal</keyword>
<evidence type="ECO:0000256" key="3">
    <source>
        <dbReference type="SAM" id="SignalP"/>
    </source>
</evidence>
<feature type="signal peptide" evidence="3">
    <location>
        <begin position="1"/>
        <end position="24"/>
    </location>
</feature>
<keyword evidence="2" id="KW-0812">Transmembrane</keyword>
<feature type="transmembrane region" description="Helical" evidence="2">
    <location>
        <begin position="242"/>
        <end position="263"/>
    </location>
</feature>
<organism evidence="4 5">
    <name type="scientific">Sistotremastrum niveocremeum HHB9708</name>
    <dbReference type="NCBI Taxonomy" id="1314777"/>
    <lineage>
        <taxon>Eukaryota</taxon>
        <taxon>Fungi</taxon>
        <taxon>Dikarya</taxon>
        <taxon>Basidiomycota</taxon>
        <taxon>Agaricomycotina</taxon>
        <taxon>Agaricomycetes</taxon>
        <taxon>Sistotremastrales</taxon>
        <taxon>Sistotremastraceae</taxon>
        <taxon>Sertulicium</taxon>
        <taxon>Sertulicium niveocremeum</taxon>
    </lineage>
</organism>
<proteinExistence type="predicted"/>
<dbReference type="Proteomes" id="UP000076722">
    <property type="component" value="Unassembled WGS sequence"/>
</dbReference>
<dbReference type="STRING" id="1314777.A0A164YP34"/>
<evidence type="ECO:0000256" key="1">
    <source>
        <dbReference type="SAM" id="MobiDB-lite"/>
    </source>
</evidence>
<reference evidence="4 5" key="1">
    <citation type="journal article" date="2016" name="Mol. Biol. Evol.">
        <title>Comparative Genomics of Early-Diverging Mushroom-Forming Fungi Provides Insights into the Origins of Lignocellulose Decay Capabilities.</title>
        <authorList>
            <person name="Nagy L.G."/>
            <person name="Riley R."/>
            <person name="Tritt A."/>
            <person name="Adam C."/>
            <person name="Daum C."/>
            <person name="Floudas D."/>
            <person name="Sun H."/>
            <person name="Yadav J.S."/>
            <person name="Pangilinan J."/>
            <person name="Larsson K.H."/>
            <person name="Matsuura K."/>
            <person name="Barry K."/>
            <person name="Labutti K."/>
            <person name="Kuo R."/>
            <person name="Ohm R.A."/>
            <person name="Bhattacharya S.S."/>
            <person name="Shirouzu T."/>
            <person name="Yoshinaga Y."/>
            <person name="Martin F.M."/>
            <person name="Grigoriev I.V."/>
            <person name="Hibbett D.S."/>
        </authorList>
    </citation>
    <scope>NUCLEOTIDE SEQUENCE [LARGE SCALE GENOMIC DNA]</scope>
    <source>
        <strain evidence="4 5">HHB9708</strain>
    </source>
</reference>
<evidence type="ECO:0000313" key="4">
    <source>
        <dbReference type="EMBL" id="KZS97102.1"/>
    </source>
</evidence>
<keyword evidence="5" id="KW-1185">Reference proteome</keyword>
<name>A0A164YP34_9AGAM</name>
<feature type="region of interest" description="Disordered" evidence="1">
    <location>
        <begin position="158"/>
        <end position="238"/>
    </location>
</feature>
<dbReference type="EMBL" id="KV419397">
    <property type="protein sequence ID" value="KZS97102.1"/>
    <property type="molecule type" value="Genomic_DNA"/>
</dbReference>
<sequence>MERFRVSSIFLCILIVYNVKCAITQPACYVDNVDGCFFRQGGNGTMCYKPYIGLSSSSPSSCPASNPYASIATVHLQGSHSSIAYYALDNTYLGDVNYIVSFETYICISGVDSAGVISSRCCDAPHDEWFCQVDPGGPCVVSGGPASVTDGCYQTNNEVASSSSSSSSTASSSATSSSPAASASSDQATSPSSSPSSSASSSTTTSSPSAPPSQPSPSPSPTTTTAPSTSPSTKSGISPGTLAGAIVGILVLMSLGFVGLWWYMKRKVTNNRNVVGTLGDSVTLVPENRRIKS</sequence>
<evidence type="ECO:0000313" key="5">
    <source>
        <dbReference type="Proteomes" id="UP000076722"/>
    </source>
</evidence>
<keyword evidence="2" id="KW-1133">Transmembrane helix</keyword>
<feature type="compositionally biased region" description="Low complexity" evidence="1">
    <location>
        <begin position="221"/>
        <end position="233"/>
    </location>
</feature>
<keyword evidence="2" id="KW-0472">Membrane</keyword>
<feature type="compositionally biased region" description="Pro residues" evidence="1">
    <location>
        <begin position="209"/>
        <end position="220"/>
    </location>
</feature>
<dbReference type="PANTHER" id="PTHR36721:SF1">
    <property type="entry name" value="OS04G0446401 PROTEIN"/>
    <property type="match status" value="1"/>
</dbReference>
<dbReference type="AlphaFoldDB" id="A0A164YP34"/>
<evidence type="ECO:0000256" key="2">
    <source>
        <dbReference type="SAM" id="Phobius"/>
    </source>
</evidence>
<accession>A0A164YP34</accession>